<reference evidence="1 2" key="1">
    <citation type="submission" date="2016-12" db="EMBL/GenBank/DDBJ databases">
        <title>Complete genome sequence of Clostridium kluyveri JZZ isolated from the pit mud of a Chinese flavor liquor-making factory.</title>
        <authorList>
            <person name="Wang Y."/>
        </authorList>
    </citation>
    <scope>NUCLEOTIDE SEQUENCE [LARGE SCALE GENOMIC DNA]</scope>
    <source>
        <strain evidence="1 2">JZZ</strain>
    </source>
</reference>
<organism evidence="1 2">
    <name type="scientific">Clostridium kluyveri</name>
    <dbReference type="NCBI Taxonomy" id="1534"/>
    <lineage>
        <taxon>Bacteria</taxon>
        <taxon>Bacillati</taxon>
        <taxon>Bacillota</taxon>
        <taxon>Clostridia</taxon>
        <taxon>Eubacteriales</taxon>
        <taxon>Clostridiaceae</taxon>
        <taxon>Clostridium</taxon>
    </lineage>
</organism>
<gene>
    <name evidence="1" type="ORF">BS101_15835</name>
</gene>
<protein>
    <submittedName>
        <fullName evidence="1">Uncharacterized protein</fullName>
    </submittedName>
</protein>
<proteinExistence type="predicted"/>
<sequence>MSDTSKMVKQILNNQENFQKIQEKIQEDINLIKIQQKEQEEILFSLKSTSPQFYSPPAANLTHKNYFYSIAPKQ</sequence>
<name>A0A1L5FAQ9_CLOKL</name>
<dbReference type="EMBL" id="CP018335">
    <property type="protein sequence ID" value="APM40106.1"/>
    <property type="molecule type" value="Genomic_DNA"/>
</dbReference>
<dbReference type="RefSeq" id="WP_073539717.1">
    <property type="nucleotide sequence ID" value="NZ_CP018335.1"/>
</dbReference>
<accession>A0A1L5FAQ9</accession>
<dbReference type="Proteomes" id="UP000184604">
    <property type="component" value="Chromosome"/>
</dbReference>
<evidence type="ECO:0000313" key="2">
    <source>
        <dbReference type="Proteomes" id="UP000184604"/>
    </source>
</evidence>
<dbReference type="AlphaFoldDB" id="A0A1L5FAQ9"/>
<evidence type="ECO:0000313" key="1">
    <source>
        <dbReference type="EMBL" id="APM40106.1"/>
    </source>
</evidence>